<name>A0A1F4UD01_UNCW3</name>
<dbReference type="Proteomes" id="UP000177025">
    <property type="component" value="Unassembled WGS sequence"/>
</dbReference>
<evidence type="ECO:0000256" key="7">
    <source>
        <dbReference type="PIRSR" id="PIRSR000071-1"/>
    </source>
</evidence>
<dbReference type="GO" id="GO:0043448">
    <property type="term" value="P:alkane catabolic process"/>
    <property type="evidence" value="ECO:0007669"/>
    <property type="project" value="TreeGrafter"/>
</dbReference>
<comment type="cofactor">
    <cofactor evidence="6 7">
        <name>Fe(3+)</name>
        <dbReference type="ChEBI" id="CHEBI:29034"/>
    </cofactor>
    <text evidence="6 7">Binds 1 Fe(3+) ion per subunit.</text>
</comment>
<keyword evidence="4 6" id="KW-0249">Electron transport</keyword>
<accession>A0A1F4UD01</accession>
<dbReference type="Gene3D" id="2.20.28.10">
    <property type="match status" value="1"/>
</dbReference>
<gene>
    <name evidence="9" type="ORF">A2Y85_06160</name>
</gene>
<dbReference type="EMBL" id="MEUM01000049">
    <property type="protein sequence ID" value="OGC42845.1"/>
    <property type="molecule type" value="Genomic_DNA"/>
</dbReference>
<dbReference type="PROSITE" id="PS00202">
    <property type="entry name" value="RUBREDOXIN"/>
    <property type="match status" value="1"/>
</dbReference>
<dbReference type="InterPro" id="IPR018527">
    <property type="entry name" value="Rubredoxin_Fe_BS"/>
</dbReference>
<evidence type="ECO:0000313" key="10">
    <source>
        <dbReference type="Proteomes" id="UP000177025"/>
    </source>
</evidence>
<feature type="binding site" evidence="7">
    <location>
        <position position="6"/>
    </location>
    <ligand>
        <name>Fe cation</name>
        <dbReference type="ChEBI" id="CHEBI:24875"/>
    </ligand>
</feature>
<dbReference type="PANTHER" id="PTHR47627:SF1">
    <property type="entry name" value="RUBREDOXIN-1-RELATED"/>
    <property type="match status" value="1"/>
</dbReference>
<protein>
    <recommendedName>
        <fullName evidence="6">Rubredoxin</fullName>
    </recommendedName>
</protein>
<evidence type="ECO:0000256" key="1">
    <source>
        <dbReference type="ARBA" id="ARBA00005337"/>
    </source>
</evidence>
<dbReference type="NCBIfam" id="NF045768">
    <property type="entry name" value="RubredRD"/>
    <property type="match status" value="1"/>
</dbReference>
<dbReference type="SUPFAM" id="SSF57802">
    <property type="entry name" value="Rubredoxin-like"/>
    <property type="match status" value="1"/>
</dbReference>
<evidence type="ECO:0000256" key="6">
    <source>
        <dbReference type="PIRNR" id="PIRNR000071"/>
    </source>
</evidence>
<dbReference type="Pfam" id="PF00301">
    <property type="entry name" value="Rubredoxin"/>
    <property type="match status" value="1"/>
</dbReference>
<comment type="caution">
    <text evidence="9">The sequence shown here is derived from an EMBL/GenBank/DDBJ whole genome shotgun (WGS) entry which is preliminary data.</text>
</comment>
<evidence type="ECO:0000256" key="4">
    <source>
        <dbReference type="ARBA" id="ARBA00022982"/>
    </source>
</evidence>
<dbReference type="PIRSF" id="PIRSF000071">
    <property type="entry name" value="Rubredoxin"/>
    <property type="match status" value="1"/>
</dbReference>
<proteinExistence type="inferred from homology"/>
<feature type="binding site" evidence="7">
    <location>
        <position position="42"/>
    </location>
    <ligand>
        <name>Fe cation</name>
        <dbReference type="ChEBI" id="CHEBI:24875"/>
    </ligand>
</feature>
<dbReference type="FunFam" id="2.20.28.10:FF:000001">
    <property type="entry name" value="Rubredoxin"/>
    <property type="match status" value="1"/>
</dbReference>
<evidence type="ECO:0000256" key="5">
    <source>
        <dbReference type="ARBA" id="ARBA00023004"/>
    </source>
</evidence>
<reference evidence="9 10" key="1">
    <citation type="journal article" date="2016" name="Nat. Commun.">
        <title>Thousands of microbial genomes shed light on interconnected biogeochemical processes in an aquifer system.</title>
        <authorList>
            <person name="Anantharaman K."/>
            <person name="Brown C.T."/>
            <person name="Hug L.A."/>
            <person name="Sharon I."/>
            <person name="Castelle C.J."/>
            <person name="Probst A.J."/>
            <person name="Thomas B.C."/>
            <person name="Singh A."/>
            <person name="Wilkins M.J."/>
            <person name="Karaoz U."/>
            <person name="Brodie E.L."/>
            <person name="Williams K.H."/>
            <person name="Hubbard S.S."/>
            <person name="Banfield J.F."/>
        </authorList>
    </citation>
    <scope>NUCLEOTIDE SEQUENCE [LARGE SCALE GENOMIC DNA]</scope>
</reference>
<organism evidence="9 10">
    <name type="scientific">candidate division WOR-3 bacterium RBG_13_43_14</name>
    <dbReference type="NCBI Taxonomy" id="1802590"/>
    <lineage>
        <taxon>Bacteria</taxon>
        <taxon>Bacteria division WOR-3</taxon>
    </lineage>
</organism>
<evidence type="ECO:0000256" key="3">
    <source>
        <dbReference type="ARBA" id="ARBA00022723"/>
    </source>
</evidence>
<feature type="binding site" evidence="7">
    <location>
        <position position="39"/>
    </location>
    <ligand>
        <name>Fe cation</name>
        <dbReference type="ChEBI" id="CHEBI:24875"/>
    </ligand>
</feature>
<dbReference type="PANTHER" id="PTHR47627">
    <property type="entry name" value="RUBREDOXIN"/>
    <property type="match status" value="1"/>
</dbReference>
<evidence type="ECO:0000256" key="2">
    <source>
        <dbReference type="ARBA" id="ARBA00022448"/>
    </source>
</evidence>
<evidence type="ECO:0000313" key="9">
    <source>
        <dbReference type="EMBL" id="OGC42845.1"/>
    </source>
</evidence>
<dbReference type="InterPro" id="IPR050526">
    <property type="entry name" value="Rubredoxin_ET"/>
</dbReference>
<feature type="binding site" evidence="7">
    <location>
        <position position="9"/>
    </location>
    <ligand>
        <name>Fe cation</name>
        <dbReference type="ChEBI" id="CHEBI:24875"/>
    </ligand>
</feature>
<dbReference type="GO" id="GO:0009055">
    <property type="term" value="F:electron transfer activity"/>
    <property type="evidence" value="ECO:0007669"/>
    <property type="project" value="InterPro"/>
</dbReference>
<dbReference type="AlphaFoldDB" id="A0A1F4UD01"/>
<sequence length="59" mass="6748">MGLWRCTVCDYIYDPDSGDPDNGIRPGTTFDELPDDWVCPVCGADKEQFEPYTEEENIE</sequence>
<keyword evidence="2 6" id="KW-0813">Transport</keyword>
<feature type="domain" description="Rubredoxin-like" evidence="8">
    <location>
        <begin position="1"/>
        <end position="52"/>
    </location>
</feature>
<comment type="similarity">
    <text evidence="1 6">Belongs to the rubredoxin family.</text>
</comment>
<dbReference type="InterPro" id="IPR024922">
    <property type="entry name" value="Rubredoxin"/>
</dbReference>
<dbReference type="CDD" id="cd00730">
    <property type="entry name" value="rubredoxin"/>
    <property type="match status" value="1"/>
</dbReference>
<dbReference type="GO" id="GO:0005506">
    <property type="term" value="F:iron ion binding"/>
    <property type="evidence" value="ECO:0007669"/>
    <property type="project" value="InterPro"/>
</dbReference>
<dbReference type="InterPro" id="IPR024935">
    <property type="entry name" value="Rubredoxin_dom"/>
</dbReference>
<dbReference type="PROSITE" id="PS50903">
    <property type="entry name" value="RUBREDOXIN_LIKE"/>
    <property type="match status" value="1"/>
</dbReference>
<keyword evidence="3 6" id="KW-0479">Metal-binding</keyword>
<dbReference type="InterPro" id="IPR024934">
    <property type="entry name" value="Rubredoxin-like_dom"/>
</dbReference>
<dbReference type="PRINTS" id="PR00163">
    <property type="entry name" value="RUBREDOXIN"/>
</dbReference>
<keyword evidence="5 6" id="KW-0408">Iron</keyword>
<evidence type="ECO:0000259" key="8">
    <source>
        <dbReference type="PROSITE" id="PS50903"/>
    </source>
</evidence>